<name>A0A1G7A7X8_9BACT</name>
<evidence type="ECO:0000313" key="4">
    <source>
        <dbReference type="EMBL" id="SDE10890.1"/>
    </source>
</evidence>
<reference evidence="5" key="1">
    <citation type="submission" date="2016-10" db="EMBL/GenBank/DDBJ databases">
        <authorList>
            <person name="Varghese N."/>
            <person name="Submissions S."/>
        </authorList>
    </citation>
    <scope>NUCLEOTIDE SEQUENCE [LARGE SCALE GENOMIC DNA]</scope>
    <source>
        <strain evidence="5">DSM 25329</strain>
    </source>
</reference>
<protein>
    <submittedName>
        <fullName evidence="4">TonB-dependent outer membrane receptor, SusC/RagA subfamily, signature region</fullName>
    </submittedName>
</protein>
<keyword evidence="4" id="KW-0675">Receptor</keyword>
<dbReference type="InterPro" id="IPR012910">
    <property type="entry name" value="Plug_dom"/>
</dbReference>
<dbReference type="Pfam" id="PF07715">
    <property type="entry name" value="Plug"/>
    <property type="match status" value="1"/>
</dbReference>
<dbReference type="GO" id="GO:0004866">
    <property type="term" value="F:endopeptidase inhibitor activity"/>
    <property type="evidence" value="ECO:0007669"/>
    <property type="project" value="InterPro"/>
</dbReference>
<comment type="subcellular location">
    <subcellularLocation>
        <location evidence="1">Cell outer membrane</location>
        <topology evidence="1">Multi-pass membrane protein</topology>
    </subcellularLocation>
</comment>
<dbReference type="EMBL" id="FNAN01000003">
    <property type="protein sequence ID" value="SDE10890.1"/>
    <property type="molecule type" value="Genomic_DNA"/>
</dbReference>
<dbReference type="SUPFAM" id="SSF49464">
    <property type="entry name" value="Carboxypeptidase regulatory domain-like"/>
    <property type="match status" value="1"/>
</dbReference>
<organism evidence="4 5">
    <name type="scientific">Dyadobacter soli</name>
    <dbReference type="NCBI Taxonomy" id="659014"/>
    <lineage>
        <taxon>Bacteria</taxon>
        <taxon>Pseudomonadati</taxon>
        <taxon>Bacteroidota</taxon>
        <taxon>Cytophagia</taxon>
        <taxon>Cytophagales</taxon>
        <taxon>Spirosomataceae</taxon>
        <taxon>Dyadobacter</taxon>
    </lineage>
</organism>
<dbReference type="Pfam" id="PF01835">
    <property type="entry name" value="MG2"/>
    <property type="match status" value="1"/>
</dbReference>
<evidence type="ECO:0000313" key="5">
    <source>
        <dbReference type="Proteomes" id="UP000198748"/>
    </source>
</evidence>
<keyword evidence="1" id="KW-0472">Membrane</keyword>
<evidence type="ECO:0000256" key="1">
    <source>
        <dbReference type="PROSITE-ProRule" id="PRU01360"/>
    </source>
</evidence>
<dbReference type="InterPro" id="IPR039426">
    <property type="entry name" value="TonB-dep_rcpt-like"/>
</dbReference>
<keyword evidence="5" id="KW-1185">Reference proteome</keyword>
<proteinExistence type="inferred from homology"/>
<comment type="similarity">
    <text evidence="1">Belongs to the TonB-dependent receptor family.</text>
</comment>
<keyword evidence="1" id="KW-0813">Transport</keyword>
<dbReference type="Gene3D" id="2.60.40.1120">
    <property type="entry name" value="Carboxypeptidase-like, regulatory domain"/>
    <property type="match status" value="1"/>
</dbReference>
<keyword evidence="1" id="KW-0812">Transmembrane</keyword>
<dbReference type="SUPFAM" id="SSF56935">
    <property type="entry name" value="Porins"/>
    <property type="match status" value="1"/>
</dbReference>
<feature type="domain" description="Macroglobulin" evidence="2">
    <location>
        <begin position="413"/>
        <end position="501"/>
    </location>
</feature>
<dbReference type="GO" id="GO:0009279">
    <property type="term" value="C:cell outer membrane"/>
    <property type="evidence" value="ECO:0007669"/>
    <property type="project" value="UniProtKB-SubCell"/>
</dbReference>
<dbReference type="Pfam" id="PF13715">
    <property type="entry name" value="CarbopepD_reg_2"/>
    <property type="match status" value="1"/>
</dbReference>
<dbReference type="InterPro" id="IPR002890">
    <property type="entry name" value="MG2"/>
</dbReference>
<sequence>MHYLSSSFGKWLTVILLTGFSMLAHGQKTAVLTGQVTEAATGKPMPFANVYVNGSTQGAVTDENGAYKLSGIPLGTVEIVASFVGYVSVTHKIRFENTSPQKANFALEASAEMLDAVTIKGNPKGWERHLRQFKKQLFGEPFGGQCVLVNSEVLNFKEDKGHLYATASEPLIIENQALGYRLIYALQHFDATSVKVYSAGTSRFEELKPENERQAERFLHNRQTAYKGSIRHLMASLIDNSYEQAGFLVYQEDPSRSIPIDRRTITLEAAVREIKRLVPVKIATLIQPGRLPNERKLFSPLKLVVLYTKASSTFSPYPDARYAYTEIRLPSGQLQMTSDGVITIPEGMEAQGSMASDRLSTMLPAEWTPRGNQQEELTNGPLVTQGKLALPDTCTSRITVTFNERFKLLSPSVFVHIDKPVYATGDRVWMSAYLLDAANDQRAGGEAAMHVDLLTPAGQLVQHQWIRVEDGRGQGSFRLSDTLAAGTYRLRAYTDEDNAQLGPAFERQVGIYNLFRNETSADRDTLSRSLDIRILPEGGRWISGLPARLGIKIVQPNGHGLTVDGLIVDDIGAEVTRFKTNPQGMTSVSMQPNAQRSYYADVVYMGQRQHIPLPKLETEGMLLSVDAVSDTARVALTVMSANQTASDSVYILIQQRGSIVDQRKMILQKGIAKVSLPMTGWSPGLTQITLYDGSARPQAERLFFVPEFVAPVRMVLALNKSRYQPREQVVMSVSLADNGSPASAALSASITDVNKVSEDSTATLHTHLLLTGELRGIVENANRYLADRSDKTRRDLDDLLLTQGWRRVSGTAEQDLADGLSFTGRVLDSKKQPVPGAHITVASTGAGKSFVKMASADEQGLFKLAGMTVMDTVQLMAQISDSKSKRLSPGRVVLVREGAGPRWEAGKIPALSSGAALPVQMEAARDRQQANPDLYRDKTVKQLEEITVRGQKTDDRPEDVRMRSLHDVADAVAKFDEKSPMYPNLYEMVQGRFAGVTVHKTSAKPGSPPTPPGYNIIIRGVGSFNSGTQPLFLVDGVPIQDPDGTALLVFNPRDIERVEVLKNASTVGIYGVRGANGVIAFYMKRGRSMQEGRKVESDMLPIQFIGYPSVQREFYVPRYDTEPGANAVSGAADDRDVLYWKPLMQTDSKGQSQLRFPLSDKVRTLRVVIQGITSDGRPVSSTQLVQVQ</sequence>
<dbReference type="InterPro" id="IPR008969">
    <property type="entry name" value="CarboxyPept-like_regulatory"/>
</dbReference>
<dbReference type="STRING" id="659014.SAMN04487996_103367"/>
<gene>
    <name evidence="4" type="ORF">SAMN04487996_103367</name>
</gene>
<dbReference type="PROSITE" id="PS52016">
    <property type="entry name" value="TONB_DEPENDENT_REC_3"/>
    <property type="match status" value="1"/>
</dbReference>
<dbReference type="Gene3D" id="2.170.130.10">
    <property type="entry name" value="TonB-dependent receptor, plug domain"/>
    <property type="match status" value="1"/>
</dbReference>
<dbReference type="OrthoDB" id="679547at2"/>
<dbReference type="Proteomes" id="UP000198748">
    <property type="component" value="Unassembled WGS sequence"/>
</dbReference>
<keyword evidence="1" id="KW-0998">Cell outer membrane</keyword>
<evidence type="ECO:0000259" key="2">
    <source>
        <dbReference type="Pfam" id="PF01835"/>
    </source>
</evidence>
<evidence type="ECO:0000259" key="3">
    <source>
        <dbReference type="Pfam" id="PF07715"/>
    </source>
</evidence>
<dbReference type="Gene3D" id="2.60.40.1930">
    <property type="match status" value="1"/>
</dbReference>
<feature type="domain" description="TonB-dependent receptor plug" evidence="3">
    <location>
        <begin position="982"/>
        <end position="1078"/>
    </location>
</feature>
<keyword evidence="1" id="KW-1134">Transmembrane beta strand</keyword>
<dbReference type="InterPro" id="IPR037066">
    <property type="entry name" value="Plug_dom_sf"/>
</dbReference>
<accession>A0A1G7A7X8</accession>
<dbReference type="AlphaFoldDB" id="A0A1G7A7X8"/>